<evidence type="ECO:0000256" key="5">
    <source>
        <dbReference type="ARBA" id="ARBA00022777"/>
    </source>
</evidence>
<evidence type="ECO:0000256" key="1">
    <source>
        <dbReference type="ARBA" id="ARBA00006529"/>
    </source>
</evidence>
<accession>A0A2T2NLY7</accession>
<proteinExistence type="inferred from homology"/>
<evidence type="ECO:0000259" key="8">
    <source>
        <dbReference type="PROSITE" id="PS50011"/>
    </source>
</evidence>
<organism evidence="9 10">
    <name type="scientific">Corynespora cassiicola Philippines</name>
    <dbReference type="NCBI Taxonomy" id="1448308"/>
    <lineage>
        <taxon>Eukaryota</taxon>
        <taxon>Fungi</taxon>
        <taxon>Dikarya</taxon>
        <taxon>Ascomycota</taxon>
        <taxon>Pezizomycotina</taxon>
        <taxon>Dothideomycetes</taxon>
        <taxon>Pleosporomycetidae</taxon>
        <taxon>Pleosporales</taxon>
        <taxon>Corynesporascaceae</taxon>
        <taxon>Corynespora</taxon>
    </lineage>
</organism>
<dbReference type="InterPro" id="IPR011009">
    <property type="entry name" value="Kinase-like_dom_sf"/>
</dbReference>
<dbReference type="Gene3D" id="1.10.510.10">
    <property type="entry name" value="Transferase(Phosphotransferase) domain 1"/>
    <property type="match status" value="1"/>
</dbReference>
<dbReference type="Pfam" id="PF00069">
    <property type="entry name" value="Pkinase"/>
    <property type="match status" value="1"/>
</dbReference>
<evidence type="ECO:0000313" key="9">
    <source>
        <dbReference type="EMBL" id="PSN66068.1"/>
    </source>
</evidence>
<evidence type="ECO:0000256" key="6">
    <source>
        <dbReference type="ARBA" id="ARBA00022840"/>
    </source>
</evidence>
<keyword evidence="10" id="KW-1185">Reference proteome</keyword>
<reference evidence="9 10" key="1">
    <citation type="journal article" date="2018" name="Front. Microbiol.">
        <title>Genome-Wide Analysis of Corynespora cassiicola Leaf Fall Disease Putative Effectors.</title>
        <authorList>
            <person name="Lopez D."/>
            <person name="Ribeiro S."/>
            <person name="Label P."/>
            <person name="Fumanal B."/>
            <person name="Venisse J.S."/>
            <person name="Kohler A."/>
            <person name="de Oliveira R.R."/>
            <person name="Labutti K."/>
            <person name="Lipzen A."/>
            <person name="Lail K."/>
            <person name="Bauer D."/>
            <person name="Ohm R.A."/>
            <person name="Barry K.W."/>
            <person name="Spatafora J."/>
            <person name="Grigoriev I.V."/>
            <person name="Martin F.M."/>
            <person name="Pujade-Renaud V."/>
        </authorList>
    </citation>
    <scope>NUCLEOTIDE SEQUENCE [LARGE SCALE GENOMIC DNA]</scope>
    <source>
        <strain evidence="9 10">Philippines</strain>
    </source>
</reference>
<dbReference type="PROSITE" id="PS50011">
    <property type="entry name" value="PROTEIN_KINASE_DOM"/>
    <property type="match status" value="1"/>
</dbReference>
<dbReference type="SUPFAM" id="SSF56112">
    <property type="entry name" value="Protein kinase-like (PK-like)"/>
    <property type="match status" value="1"/>
</dbReference>
<feature type="binding site" evidence="7">
    <location>
        <position position="144"/>
    </location>
    <ligand>
        <name>ATP</name>
        <dbReference type="ChEBI" id="CHEBI:30616"/>
    </ligand>
</feature>
<dbReference type="InterPro" id="IPR008271">
    <property type="entry name" value="Ser/Thr_kinase_AS"/>
</dbReference>
<dbReference type="SMART" id="SM00220">
    <property type="entry name" value="S_TKc"/>
    <property type="match status" value="1"/>
</dbReference>
<evidence type="ECO:0000256" key="3">
    <source>
        <dbReference type="ARBA" id="ARBA00022679"/>
    </source>
</evidence>
<dbReference type="PROSITE" id="PS00108">
    <property type="entry name" value="PROTEIN_KINASE_ST"/>
    <property type="match status" value="1"/>
</dbReference>
<dbReference type="InterPro" id="IPR017441">
    <property type="entry name" value="Protein_kinase_ATP_BS"/>
</dbReference>
<dbReference type="InterPro" id="IPR000719">
    <property type="entry name" value="Prot_kinase_dom"/>
</dbReference>
<dbReference type="PROSITE" id="PS00107">
    <property type="entry name" value="PROTEIN_KINASE_ATP"/>
    <property type="match status" value="1"/>
</dbReference>
<dbReference type="EMBL" id="KZ678136">
    <property type="protein sequence ID" value="PSN66068.1"/>
    <property type="molecule type" value="Genomic_DNA"/>
</dbReference>
<sequence>MPPYPPHPRHMLRRSRSDSVIENDGVLETVTDSKWSLILHLIDRQDAHDAFVEHGITDLWLPLPKQNLRRLLNDPTAEKRFFSQQERFYHNTWPDIEDGPTPHLSFEDGEEMVATHSILGEGGHGIVEQVVLPTAPQHIVCVRKRIARPRQLRAHKQMMAAFAREVHVMRQVEHHHCVRFLGSYTDLDSLAILLTPVAEMDLAAFLDLETIGDTQRSILRRGINCLCTALNYLHQKKIRHEDLKPANVLIQDGNILLTDFGFSLDFSDDSISTTTGVPSAWSARYSAPEIMDYEARNRATDVWSLGCILIEMLSRLYGYRLSELKLFWKLTGYGHGSYSHNEEATTKWHAKLLAEIGTNSKDKALCFLISHMLYSDRLLRPSTQQVVDRLVDLDLFFPFDIPSMCRFCREETRSSNLEVLRFSRSFWATEYWWTQGYFYPGISDDFTFILADLDCKIIAFKHDFPTPGSEISAFSHYFEEPLAIEMKCRYLLSAASRTGSTKEFWNAHRGQKTRSHHKGVKHALLSTDIVSLKHVVFTRLYCNILLPSENPEVLTFQTRLIQISLLPVCFPRSKSYGAFFFMVSFSKKELASETERTEWGVMDLASVSHDAMA</sequence>
<gene>
    <name evidence="9" type="ORF">BS50DRAFT_635240</name>
</gene>
<evidence type="ECO:0000256" key="2">
    <source>
        <dbReference type="ARBA" id="ARBA00022527"/>
    </source>
</evidence>
<dbReference type="AlphaFoldDB" id="A0A2T2NLY7"/>
<keyword evidence="6 7" id="KW-0067">ATP-binding</keyword>
<dbReference type="CDD" id="cd00180">
    <property type="entry name" value="PKc"/>
    <property type="match status" value="1"/>
</dbReference>
<keyword evidence="5 9" id="KW-0418">Kinase</keyword>
<evidence type="ECO:0000256" key="4">
    <source>
        <dbReference type="ARBA" id="ARBA00022741"/>
    </source>
</evidence>
<feature type="domain" description="Protein kinase" evidence="8">
    <location>
        <begin position="113"/>
        <end position="397"/>
    </location>
</feature>
<evidence type="ECO:0000256" key="7">
    <source>
        <dbReference type="PROSITE-ProRule" id="PRU10141"/>
    </source>
</evidence>
<keyword evidence="2" id="KW-0723">Serine/threonine-protein kinase</keyword>
<comment type="similarity">
    <text evidence="1">Belongs to the protein kinase superfamily. STE Ser/Thr protein kinase family. MAP kinase kinase kinase subfamily.</text>
</comment>
<dbReference type="Proteomes" id="UP000240883">
    <property type="component" value="Unassembled WGS sequence"/>
</dbReference>
<name>A0A2T2NLY7_CORCC</name>
<dbReference type="GO" id="GO:0005524">
    <property type="term" value="F:ATP binding"/>
    <property type="evidence" value="ECO:0007669"/>
    <property type="project" value="UniProtKB-UniRule"/>
</dbReference>
<keyword evidence="4 7" id="KW-0547">Nucleotide-binding</keyword>
<dbReference type="PANTHER" id="PTHR11584">
    <property type="entry name" value="SERINE/THREONINE PROTEIN KINASE"/>
    <property type="match status" value="1"/>
</dbReference>
<dbReference type="OrthoDB" id="4062651at2759"/>
<dbReference type="GO" id="GO:0004674">
    <property type="term" value="F:protein serine/threonine kinase activity"/>
    <property type="evidence" value="ECO:0007669"/>
    <property type="project" value="UniProtKB-KW"/>
</dbReference>
<evidence type="ECO:0000313" key="10">
    <source>
        <dbReference type="Proteomes" id="UP000240883"/>
    </source>
</evidence>
<dbReference type="STRING" id="1448308.A0A2T2NLY7"/>
<keyword evidence="3" id="KW-0808">Transferase</keyword>
<dbReference type="PANTHER" id="PTHR11584:SF369">
    <property type="entry name" value="MITOGEN-ACTIVATED PROTEIN KINASE KINASE KINASE 19-RELATED"/>
    <property type="match status" value="1"/>
</dbReference>
<protein>
    <submittedName>
        <fullName evidence="9">Kinase-like protein</fullName>
    </submittedName>
</protein>